<proteinExistence type="predicted"/>
<dbReference type="FunFam" id="3.40.50.300:FF:001653">
    <property type="entry name" value="Transcriptional regulator RtcR"/>
    <property type="match status" value="1"/>
</dbReference>
<evidence type="ECO:0000256" key="1">
    <source>
        <dbReference type="ARBA" id="ARBA00022741"/>
    </source>
</evidence>
<reference evidence="5" key="1">
    <citation type="submission" date="2016-10" db="EMBL/GenBank/DDBJ databases">
        <authorList>
            <person name="Varghese N."/>
            <person name="Submissions S."/>
        </authorList>
    </citation>
    <scope>NUCLEOTIDE SEQUENCE [LARGE SCALE GENOMIC DNA]</scope>
    <source>
        <strain evidence="5">DSM 18579</strain>
    </source>
</reference>
<organism evidence="4 5">
    <name type="scientific">Thorsellia anophelis DSM 18579</name>
    <dbReference type="NCBI Taxonomy" id="1123402"/>
    <lineage>
        <taxon>Bacteria</taxon>
        <taxon>Pseudomonadati</taxon>
        <taxon>Pseudomonadota</taxon>
        <taxon>Gammaproteobacteria</taxon>
        <taxon>Enterobacterales</taxon>
        <taxon>Thorselliaceae</taxon>
        <taxon>Thorsellia</taxon>
    </lineage>
</organism>
<dbReference type="AlphaFoldDB" id="A0A1H9YSC8"/>
<dbReference type="SUPFAM" id="SSF52540">
    <property type="entry name" value="P-loop containing nucleoside triphosphate hydrolases"/>
    <property type="match status" value="1"/>
</dbReference>
<keyword evidence="1" id="KW-0547">Nucleotide-binding</keyword>
<dbReference type="Proteomes" id="UP000242642">
    <property type="component" value="Unassembled WGS sequence"/>
</dbReference>
<dbReference type="Gene3D" id="1.10.8.60">
    <property type="match status" value="1"/>
</dbReference>
<dbReference type="Gene3D" id="3.40.50.300">
    <property type="entry name" value="P-loop containing nucleotide triphosphate hydrolases"/>
    <property type="match status" value="1"/>
</dbReference>
<dbReference type="PROSITE" id="PS50045">
    <property type="entry name" value="SIGMA54_INTERACT_4"/>
    <property type="match status" value="1"/>
</dbReference>
<dbReference type="CDD" id="cd00009">
    <property type="entry name" value="AAA"/>
    <property type="match status" value="1"/>
</dbReference>
<feature type="domain" description="Sigma-54 factor interaction" evidence="3">
    <location>
        <begin position="224"/>
        <end position="462"/>
    </location>
</feature>
<dbReference type="PANTHER" id="PTHR32071:SF14">
    <property type="entry name" value="TRANSCRIPTIONAL REGULATORY PROTEIN RTCR"/>
    <property type="match status" value="1"/>
</dbReference>
<evidence type="ECO:0000256" key="2">
    <source>
        <dbReference type="ARBA" id="ARBA00022840"/>
    </source>
</evidence>
<evidence type="ECO:0000259" key="3">
    <source>
        <dbReference type="PROSITE" id="PS50045"/>
    </source>
</evidence>
<dbReference type="InterPro" id="IPR017183">
    <property type="entry name" value="Sigma54_dep_tscrpt_act_RtcR"/>
</dbReference>
<dbReference type="InterPro" id="IPR058031">
    <property type="entry name" value="AAA_lid_NorR"/>
</dbReference>
<sequence length="577" mass="65930">MINSIETGLKNVVIGTVGTILDKRGNKHNRWRSWRPSLGACLQTNLPIHRFELLYQENHKHIALQLQQDITIAAPQTEVYLHCVPISDPWDFQETYTQLYEFSKLYQFDREKENYYVHITTGTHVMQICWFLLTEAHYFPAKLLQTSPPKKERESQKQTSVEKNIEQDEAHIDIKYKENEHSIDIKPVAGTYSIIDLDLSRYDEIAKRHASEKDNHYEQLKSGIATLNSNYNHMITEIEKVATLSKSPILLNGPTGSGKSFLAKRIYDLKRSKHQLVGDFVEVNCATLRGDAAMSALFGHTKGAYTGALSDRPGLLKRANGGLLFLDEIGELGLDEQAMLLKAIEEKVFYPLGSDKEISSDFQLIAGTHRDLRQWVRAGKFREDLYARINLWAYELPSLANRPEDIAPNITYELNQFAFLNQQQVAFSTEAKQKYLSFATSKHAKWSGNFRELSASITRLATLSSGGRIDASLVDEEIKRLEYAWGLKLKDSDRLETVPIEKELEFSDLIDLNGLDLFDKQQLLTVLEVCKSSKNLSEAGRKLFSVSRTEKKSPNDADRLRKYLAKFGLSWELIHSY</sequence>
<keyword evidence="2" id="KW-0067">ATP-binding</keyword>
<dbReference type="RefSeq" id="WP_093317160.1">
    <property type="nucleotide sequence ID" value="NZ_FOHV01000002.1"/>
</dbReference>
<name>A0A1H9YSC8_9GAMM</name>
<dbReference type="GO" id="GO:0003700">
    <property type="term" value="F:DNA-binding transcription factor activity"/>
    <property type="evidence" value="ECO:0007669"/>
    <property type="project" value="InterPro"/>
</dbReference>
<dbReference type="SMART" id="SM00382">
    <property type="entry name" value="AAA"/>
    <property type="match status" value="1"/>
</dbReference>
<keyword evidence="5" id="KW-1185">Reference proteome</keyword>
<dbReference type="NCBIfam" id="NF038308">
    <property type="entry name" value="RNA_repair_RtcR"/>
    <property type="match status" value="1"/>
</dbReference>
<dbReference type="OrthoDB" id="9804019at2"/>
<dbReference type="STRING" id="1123402.SAMN02583745_00329"/>
<dbReference type="EMBL" id="FOHV01000002">
    <property type="protein sequence ID" value="SES72051.1"/>
    <property type="molecule type" value="Genomic_DNA"/>
</dbReference>
<gene>
    <name evidence="4" type="ORF">SAMN02583745_00329</name>
</gene>
<evidence type="ECO:0000313" key="4">
    <source>
        <dbReference type="EMBL" id="SES72051.1"/>
    </source>
</evidence>
<dbReference type="Pfam" id="PF00158">
    <property type="entry name" value="Sigma54_activat"/>
    <property type="match status" value="1"/>
</dbReference>
<dbReference type="PANTHER" id="PTHR32071">
    <property type="entry name" value="TRANSCRIPTIONAL REGULATORY PROTEIN"/>
    <property type="match status" value="1"/>
</dbReference>
<accession>A0A1H9YSC8</accession>
<dbReference type="PIRSF" id="PIRSF037354">
    <property type="entry name" value="Txn_actvtr_RtcR"/>
    <property type="match status" value="1"/>
</dbReference>
<protein>
    <submittedName>
        <fullName evidence="4">Transcriptional regulatory protein RtcR</fullName>
    </submittedName>
</protein>
<dbReference type="InterPro" id="IPR002078">
    <property type="entry name" value="Sigma_54_int"/>
</dbReference>
<dbReference type="GO" id="GO:0005524">
    <property type="term" value="F:ATP binding"/>
    <property type="evidence" value="ECO:0007669"/>
    <property type="project" value="UniProtKB-KW"/>
</dbReference>
<dbReference type="Pfam" id="PF25601">
    <property type="entry name" value="AAA_lid_14"/>
    <property type="match status" value="1"/>
</dbReference>
<dbReference type="InterPro" id="IPR027417">
    <property type="entry name" value="P-loop_NTPase"/>
</dbReference>
<evidence type="ECO:0000313" key="5">
    <source>
        <dbReference type="Proteomes" id="UP000242642"/>
    </source>
</evidence>
<dbReference type="Pfam" id="PF06956">
    <property type="entry name" value="RtcR"/>
    <property type="match status" value="2"/>
</dbReference>
<dbReference type="InterPro" id="IPR009715">
    <property type="entry name" value="RtcR"/>
</dbReference>
<dbReference type="InterPro" id="IPR003593">
    <property type="entry name" value="AAA+_ATPase"/>
</dbReference>